<proteinExistence type="predicted"/>
<dbReference type="GO" id="GO:0050135">
    <property type="term" value="F:NADP+ nucleosidase activity"/>
    <property type="evidence" value="ECO:0007669"/>
    <property type="project" value="InterPro"/>
</dbReference>
<dbReference type="HOGENOM" id="CLU_062182_1_1_6"/>
<dbReference type="BioCyc" id="SONE211586:G1GMP-2551-MONOMER"/>
<feature type="domain" description="CD-NTase-associated protein 12/Pycsar effector protein TIR" evidence="1">
    <location>
        <begin position="128"/>
        <end position="248"/>
    </location>
</feature>
<dbReference type="OrthoDB" id="5497289at2"/>
<reference evidence="2 3" key="4">
    <citation type="journal article" date="2011" name="BMC Genomics">
        <title>Genome-wide protein localization prediction strategies for gram negative bacteria.</title>
        <authorList>
            <person name="Romine M.F."/>
        </authorList>
    </citation>
    <scope>NUCLEOTIDE SEQUENCE [LARGE SCALE GENOMIC DNA]</scope>
    <source>
        <strain evidence="3">ATCC 700550 / JCM 31522 / CIP 106686 / LMG 19005 / NCIMB 14063 / MR-1</strain>
    </source>
</reference>
<dbReference type="EMBL" id="AE014299">
    <property type="protein sequence ID" value="AAN55789.1"/>
    <property type="molecule type" value="Genomic_DNA"/>
</dbReference>
<dbReference type="eggNOG" id="COG4271">
    <property type="taxonomic scope" value="Bacteria"/>
</dbReference>
<dbReference type="RefSeq" id="WP_011072702.1">
    <property type="nucleotide sequence ID" value="NC_004347.2"/>
</dbReference>
<reference evidence="2 3" key="3">
    <citation type="journal article" date="2008" name="Appl. Environ. Microbiol.">
        <title>Identification of mobile elements and pseudogenes in the Shewanella oneidensis MR-1 genome.</title>
        <authorList>
            <person name="Romine M.F."/>
            <person name="Carlson T.S."/>
            <person name="Norbeck A.D."/>
            <person name="McCue L.A."/>
            <person name="Lipton M.S."/>
        </authorList>
    </citation>
    <scope>NUCLEOTIDE SEQUENCE [LARGE SCALE GENOMIC DNA]</scope>
    <source>
        <strain evidence="3">ATCC 700550 / JCM 31522 / CIP 106686 / LMG 19005 / NCIMB 14063 / MR-1</strain>
    </source>
</reference>
<dbReference type="AlphaFoldDB" id="Q8EDI5"/>
<gene>
    <name evidence="2" type="ordered locus">SO_2763</name>
</gene>
<dbReference type="Pfam" id="PF10137">
    <property type="entry name" value="CAP12-PCTIR_TIR"/>
    <property type="match status" value="1"/>
</dbReference>
<keyword evidence="3" id="KW-1185">Reference proteome</keyword>
<dbReference type="PATRIC" id="fig|211586.12.peg.2663"/>
<dbReference type="InterPro" id="IPR014571">
    <property type="entry name" value="UCP032620"/>
</dbReference>
<sequence length="271" mass="31192">MEKQEIIEKLVELKDRLIEDVYQAYSRNTSDYGHERYNAWKKSVTKFLNQYIPNEVQRFNEKANPTYGVFLRRNGMSYHDFFWKTDGSAMNAYLESLILDIQNDDYDFTPINKEVQDVKTIPEAKSKKVLIVHGHDEAAKYRTEAFLRKHGFDPIILHLNASKGDTIIKKLERLAEGVGYGIVLYTPDDMGETKVKAVQHELQPRARQNVVFEHGYLMGLIGRPNVAAIVEGYVEKPSDIDGVVYIPSSNWEIDLLRELHEAGYPINPANL</sequence>
<reference evidence="2 3" key="1">
    <citation type="journal article" date="2002" name="Nat. Biotechnol.">
        <title>Genome sequence of the dissimilatory metal ion-reducing bacterium Shewanella oneidensis.</title>
        <authorList>
            <person name="Heidelberg J.F."/>
            <person name="Paulsen I.T."/>
            <person name="Nelson K.E."/>
            <person name="Gaidos E.J."/>
            <person name="Nelson W.C."/>
            <person name="Read T.D."/>
            <person name="Eisen J.A."/>
            <person name="Seshadri R."/>
            <person name="Ward N."/>
            <person name="Methe B."/>
            <person name="Clayton R.A."/>
            <person name="Meyer T."/>
            <person name="Tsapin A."/>
            <person name="Scott J."/>
            <person name="Beanan M."/>
            <person name="Brinkac L."/>
            <person name="Daugherty S."/>
            <person name="DeBoy R.T."/>
            <person name="Dodson R.J."/>
            <person name="Durkin A.S."/>
            <person name="Haft D.H."/>
            <person name="Kolonay J.F."/>
            <person name="Madupu R."/>
            <person name="Peterson J.D."/>
            <person name="Umayam L.A."/>
            <person name="White O."/>
            <person name="Wolf A.M."/>
            <person name="Vamathevan J."/>
            <person name="Weidman J."/>
            <person name="Impraim M."/>
            <person name="Lee K."/>
            <person name="Berry K."/>
            <person name="Lee C."/>
            <person name="Mueller J."/>
            <person name="Khouri H."/>
            <person name="Gill J."/>
            <person name="Utterback T.R."/>
            <person name="McDonald L.A."/>
            <person name="Feldblyum T.V."/>
            <person name="Smith H.O."/>
            <person name="Venter J.C."/>
            <person name="Nealson K.H."/>
            <person name="Fraser C.M."/>
        </authorList>
    </citation>
    <scope>NUCLEOTIDE SEQUENCE [LARGE SCALE GENOMIC DNA]</scope>
    <source>
        <strain evidence="3">ATCC 700550 / JCM 31522 / CIP 106686 / LMG 19005 / NCIMB 14063 / MR-1</strain>
    </source>
</reference>
<dbReference type="PaxDb" id="211586-SO_2763"/>
<dbReference type="KEGG" id="son:SO_2763"/>
<evidence type="ECO:0000313" key="2">
    <source>
        <dbReference type="EMBL" id="AAN55789.1"/>
    </source>
</evidence>
<dbReference type="InterPro" id="IPR019302">
    <property type="entry name" value="CAP12/PCTIR_TIR_dom"/>
</dbReference>
<organism evidence="2 3">
    <name type="scientific">Shewanella oneidensis (strain ATCC 700550 / JCM 31522 / CIP 106686 / LMG 19005 / NCIMB 14063 / MR-1)</name>
    <dbReference type="NCBI Taxonomy" id="211586"/>
    <lineage>
        <taxon>Bacteria</taxon>
        <taxon>Pseudomonadati</taxon>
        <taxon>Pseudomonadota</taxon>
        <taxon>Gammaproteobacteria</taxon>
        <taxon>Alteromonadales</taxon>
        <taxon>Shewanellaceae</taxon>
        <taxon>Shewanella</taxon>
    </lineage>
</organism>
<reference evidence="2 3" key="2">
    <citation type="journal article" date="2005" name="Proteomics">
        <title>Global detection and characterization of hypothetical proteins in Shewanella oneidensis MR-1 using LC-MS based proteomics.</title>
        <authorList>
            <person name="Elias D.A."/>
            <person name="Monroe M.E."/>
            <person name="Marshall M.J."/>
            <person name="Romine M.F."/>
            <person name="Belieav A.S."/>
            <person name="Fredrickson J.K."/>
            <person name="Anderson G.A."/>
            <person name="Smith R.D."/>
            <person name="Lipton M.S."/>
        </authorList>
    </citation>
    <scope>NUCLEOTIDE SEQUENCE [LARGE SCALE GENOMIC DNA]</scope>
    <source>
        <strain evidence="3">ATCC 700550 / JCM 31522 / CIP 106686 / LMG 19005 / NCIMB 14063 / MR-1</strain>
    </source>
</reference>
<evidence type="ECO:0000259" key="1">
    <source>
        <dbReference type="Pfam" id="PF10137"/>
    </source>
</evidence>
<name>Q8EDI5_SHEON</name>
<protein>
    <submittedName>
        <fullName evidence="2">Nucleotide-binding protein with a TIR-like domain</fullName>
    </submittedName>
</protein>
<dbReference type="PIRSF" id="PIRSF032620">
    <property type="entry name" value="UCP032620"/>
    <property type="match status" value="1"/>
</dbReference>
<evidence type="ECO:0000313" key="3">
    <source>
        <dbReference type="Proteomes" id="UP000008186"/>
    </source>
</evidence>
<accession>Q8EDI5</accession>
<dbReference type="Proteomes" id="UP000008186">
    <property type="component" value="Chromosome"/>
</dbReference>